<dbReference type="NCBIfam" id="NF033634">
    <property type="entry name" value="SLATT_1"/>
    <property type="match status" value="1"/>
</dbReference>
<evidence type="ECO:0000313" key="3">
    <source>
        <dbReference type="Proteomes" id="UP000095409"/>
    </source>
</evidence>
<keyword evidence="1" id="KW-0812">Transmembrane</keyword>
<evidence type="ECO:0000256" key="1">
    <source>
        <dbReference type="SAM" id="Phobius"/>
    </source>
</evidence>
<dbReference type="AlphaFoldDB" id="A0A173WQ51"/>
<protein>
    <recommendedName>
        <fullName evidence="4">DUF4231 domain-containing protein</fullName>
    </recommendedName>
</protein>
<dbReference type="EMBL" id="CYZD01000001">
    <property type="protein sequence ID" value="CUN41633.1"/>
    <property type="molecule type" value="Genomic_DNA"/>
</dbReference>
<name>A0A173WQ51_9FIRM</name>
<accession>A0A173WQ51</accession>
<keyword evidence="1" id="KW-1133">Transmembrane helix</keyword>
<proteinExistence type="predicted"/>
<feature type="transmembrane region" description="Helical" evidence="1">
    <location>
        <begin position="31"/>
        <end position="50"/>
    </location>
</feature>
<evidence type="ECO:0008006" key="4">
    <source>
        <dbReference type="Google" id="ProtNLM"/>
    </source>
</evidence>
<reference evidence="2 3" key="1">
    <citation type="submission" date="2015-09" db="EMBL/GenBank/DDBJ databases">
        <authorList>
            <consortium name="Pathogen Informatics"/>
        </authorList>
    </citation>
    <scope>NUCLEOTIDE SEQUENCE [LARGE SCALE GENOMIC DNA]</scope>
    <source>
        <strain evidence="2 3">2789STDY5608837</strain>
    </source>
</reference>
<keyword evidence="1" id="KW-0472">Membrane</keyword>
<feature type="transmembrane region" description="Helical" evidence="1">
    <location>
        <begin position="56"/>
        <end position="77"/>
    </location>
</feature>
<sequence length="148" mass="17181">MDINQYIEERLNNQIQWYSQKSQHAQKMYKIFQVTEIIIAAAIPLLSGYATDCITIAIIVGILGAIIAIIETISKLFKWHENWIEYRTTCELLKYHKYLYLTQSSPYNPTEETIDNLFVKNIEDIISSENNQWKINASIEATNNNTST</sequence>
<dbReference type="InterPro" id="IPR025325">
    <property type="entry name" value="DUF4231"/>
</dbReference>
<organism evidence="2 3">
    <name type="scientific">Blautia obeum</name>
    <dbReference type="NCBI Taxonomy" id="40520"/>
    <lineage>
        <taxon>Bacteria</taxon>
        <taxon>Bacillati</taxon>
        <taxon>Bacillota</taxon>
        <taxon>Clostridia</taxon>
        <taxon>Lachnospirales</taxon>
        <taxon>Lachnospiraceae</taxon>
        <taxon>Blautia</taxon>
    </lineage>
</organism>
<evidence type="ECO:0000313" key="2">
    <source>
        <dbReference type="EMBL" id="CUN41633.1"/>
    </source>
</evidence>
<dbReference type="Pfam" id="PF14015">
    <property type="entry name" value="DUF4231"/>
    <property type="match status" value="1"/>
</dbReference>
<gene>
    <name evidence="2" type="ORF">ERS852394_00180</name>
</gene>
<dbReference type="Proteomes" id="UP000095409">
    <property type="component" value="Unassembled WGS sequence"/>
</dbReference>